<dbReference type="GO" id="GO:0045047">
    <property type="term" value="P:protein targeting to ER"/>
    <property type="evidence" value="ECO:0007669"/>
    <property type="project" value="TreeGrafter"/>
</dbReference>
<dbReference type="OrthoDB" id="263893at2759"/>
<accession>A0A0D6EQZ5</accession>
<comment type="similarity">
    <text evidence="2">Belongs to the SPCS1 family.</text>
</comment>
<keyword evidence="7 10" id="KW-0472">Membrane</keyword>
<evidence type="ECO:0000256" key="8">
    <source>
        <dbReference type="ARBA" id="ARBA00045204"/>
    </source>
</evidence>
<name>A0A0D6EQZ5_SPOSA</name>
<proteinExistence type="inferred from homology"/>
<keyword evidence="4 10" id="KW-0812">Transmembrane</keyword>
<feature type="region of interest" description="Disordered" evidence="9">
    <location>
        <begin position="107"/>
        <end position="129"/>
    </location>
</feature>
<dbReference type="GO" id="GO:0006465">
    <property type="term" value="P:signal peptide processing"/>
    <property type="evidence" value="ECO:0007669"/>
    <property type="project" value="InterPro"/>
</dbReference>
<evidence type="ECO:0000256" key="6">
    <source>
        <dbReference type="ARBA" id="ARBA00022989"/>
    </source>
</evidence>
<evidence type="ECO:0000256" key="7">
    <source>
        <dbReference type="ARBA" id="ARBA00023136"/>
    </source>
</evidence>
<evidence type="ECO:0000256" key="2">
    <source>
        <dbReference type="ARBA" id="ARBA00005245"/>
    </source>
</evidence>
<comment type="subcellular location">
    <subcellularLocation>
        <location evidence="1">Endoplasmic reticulum membrane</location>
        <topology evidence="1">Multi-pass membrane protein</topology>
    </subcellularLocation>
</comment>
<evidence type="ECO:0000313" key="12">
    <source>
        <dbReference type="Proteomes" id="UP000243876"/>
    </source>
</evidence>
<comment type="function">
    <text evidence="8">Component of the signal peptidase complex (SPC) which catalyzes the cleavage of N-terminal signal sequences from nascent proteins as they are translocated into the lumen of the endoplasmic reticulum. Dispensable for SPC enzymatic activity.</text>
</comment>
<gene>
    <name evidence="11" type="primary">SPOSA6832_03960</name>
</gene>
<dbReference type="GO" id="GO:0005787">
    <property type="term" value="C:signal peptidase complex"/>
    <property type="evidence" value="ECO:0007669"/>
    <property type="project" value="InterPro"/>
</dbReference>
<reference evidence="12" key="1">
    <citation type="submission" date="2015-02" db="EMBL/GenBank/DDBJ databases">
        <authorList>
            <person name="Gon?alves P."/>
        </authorList>
    </citation>
    <scope>NUCLEOTIDE SEQUENCE [LARGE SCALE GENOMIC DNA]</scope>
</reference>
<dbReference type="PANTHER" id="PTHR13202">
    <property type="entry name" value="MICROSOMAL SIGNAL PEPTIDASE 12 KDA SUBUNIT"/>
    <property type="match status" value="1"/>
</dbReference>
<evidence type="ECO:0000256" key="1">
    <source>
        <dbReference type="ARBA" id="ARBA00004477"/>
    </source>
</evidence>
<evidence type="ECO:0000256" key="3">
    <source>
        <dbReference type="ARBA" id="ARBA00017059"/>
    </source>
</evidence>
<dbReference type="InterPro" id="IPR009542">
    <property type="entry name" value="Spc1/SPCS1"/>
</dbReference>
<feature type="transmembrane region" description="Helical" evidence="10">
    <location>
        <begin position="55"/>
        <end position="86"/>
    </location>
</feature>
<dbReference type="PANTHER" id="PTHR13202:SF0">
    <property type="entry name" value="SIGNAL PEPTIDASE COMPLEX SUBUNIT 1"/>
    <property type="match status" value="1"/>
</dbReference>
<evidence type="ECO:0000256" key="5">
    <source>
        <dbReference type="ARBA" id="ARBA00022824"/>
    </source>
</evidence>
<evidence type="ECO:0000256" key="9">
    <source>
        <dbReference type="SAM" id="MobiDB-lite"/>
    </source>
</evidence>
<evidence type="ECO:0000256" key="10">
    <source>
        <dbReference type="SAM" id="Phobius"/>
    </source>
</evidence>
<organism evidence="11 12">
    <name type="scientific">Sporidiobolus salmonicolor</name>
    <name type="common">Yeast-like fungus</name>
    <name type="synonym">Sporobolomyces salmonicolor</name>
    <dbReference type="NCBI Taxonomy" id="5005"/>
    <lineage>
        <taxon>Eukaryota</taxon>
        <taxon>Fungi</taxon>
        <taxon>Dikarya</taxon>
        <taxon>Basidiomycota</taxon>
        <taxon>Pucciniomycotina</taxon>
        <taxon>Microbotryomycetes</taxon>
        <taxon>Sporidiobolales</taxon>
        <taxon>Sporidiobolaceae</taxon>
        <taxon>Sporobolomyces</taxon>
    </lineage>
</organism>
<keyword evidence="5" id="KW-0256">Endoplasmic reticulum</keyword>
<keyword evidence="6 10" id="KW-1133">Transmembrane helix</keyword>
<feature type="non-terminal residue" evidence="11">
    <location>
        <position position="1"/>
    </location>
</feature>
<evidence type="ECO:0000313" key="11">
    <source>
        <dbReference type="EMBL" id="CEQ42171.1"/>
    </source>
</evidence>
<keyword evidence="12" id="KW-1185">Reference proteome</keyword>
<dbReference type="EMBL" id="CENE01000021">
    <property type="protein sequence ID" value="CEQ42171.1"/>
    <property type="molecule type" value="Genomic_DNA"/>
</dbReference>
<dbReference type="AlphaFoldDB" id="A0A0D6EQZ5"/>
<dbReference type="Proteomes" id="UP000243876">
    <property type="component" value="Unassembled WGS sequence"/>
</dbReference>
<sequence>MQALDTQLATLKNKLEGKIDFHGQEVVDRLSKQIIWTTGEQPLELTPPPPLTTQLIAFLVGFLFQSLKLTFSIFTLGFLACLILVVPSYPSFTAHPVRWLAPLDEYGEPISAGEAGGRSDTVVEGRKDR</sequence>
<evidence type="ECO:0000256" key="4">
    <source>
        <dbReference type="ARBA" id="ARBA00022692"/>
    </source>
</evidence>
<protein>
    <recommendedName>
        <fullName evidence="3">Signal peptidase complex subunit 1</fullName>
    </recommendedName>
</protein>
<dbReference type="Pfam" id="PF06645">
    <property type="entry name" value="SPC12"/>
    <property type="match status" value="1"/>
</dbReference>